<evidence type="ECO:0000313" key="8">
    <source>
        <dbReference type="Proteomes" id="UP001500795"/>
    </source>
</evidence>
<evidence type="ECO:0000256" key="4">
    <source>
        <dbReference type="HAMAP-Rule" id="MF_01401"/>
    </source>
</evidence>
<dbReference type="PANTHER" id="PTHR43774:SF1">
    <property type="entry name" value="PEPTIDE METHIONINE SULFOXIDE REDUCTASE MSRA 2"/>
    <property type="match status" value="1"/>
</dbReference>
<feature type="signal peptide" evidence="5">
    <location>
        <begin position="1"/>
        <end position="21"/>
    </location>
</feature>
<dbReference type="Gene3D" id="3.30.1060.10">
    <property type="entry name" value="Peptide methionine sulphoxide reductase MsrA"/>
    <property type="match status" value="1"/>
</dbReference>
<dbReference type="Pfam" id="PF01625">
    <property type="entry name" value="PMSR"/>
    <property type="match status" value="1"/>
</dbReference>
<dbReference type="NCBIfam" id="TIGR00401">
    <property type="entry name" value="msrA"/>
    <property type="match status" value="1"/>
</dbReference>
<dbReference type="HAMAP" id="MF_01401">
    <property type="entry name" value="MsrA"/>
    <property type="match status" value="1"/>
</dbReference>
<dbReference type="Proteomes" id="UP001500795">
    <property type="component" value="Unassembled WGS sequence"/>
</dbReference>
<comment type="similarity">
    <text evidence="4">Belongs to the MsrA Met sulfoxide reductase family.</text>
</comment>
<dbReference type="SUPFAM" id="SSF55068">
    <property type="entry name" value="Peptide methionine sulfoxide reductase"/>
    <property type="match status" value="1"/>
</dbReference>
<evidence type="ECO:0000256" key="1">
    <source>
        <dbReference type="ARBA" id="ARBA00023002"/>
    </source>
</evidence>
<evidence type="ECO:0000256" key="2">
    <source>
        <dbReference type="ARBA" id="ARBA00047806"/>
    </source>
</evidence>
<feature type="domain" description="Peptide methionine sulphoxide reductase MsrA" evidence="6">
    <location>
        <begin position="31"/>
        <end position="169"/>
    </location>
</feature>
<keyword evidence="5" id="KW-0732">Signal</keyword>
<keyword evidence="1 4" id="KW-0560">Oxidoreductase</keyword>
<organism evidence="7 8">
    <name type="scientific">Zobellella aerophila</name>
    <dbReference type="NCBI Taxonomy" id="870480"/>
    <lineage>
        <taxon>Bacteria</taxon>
        <taxon>Pseudomonadati</taxon>
        <taxon>Pseudomonadota</taxon>
        <taxon>Gammaproteobacteria</taxon>
        <taxon>Aeromonadales</taxon>
        <taxon>Aeromonadaceae</taxon>
        <taxon>Zobellella</taxon>
    </lineage>
</organism>
<protein>
    <recommendedName>
        <fullName evidence="4">Peptide methionine sulfoxide reductase MsrA</fullName>
        <shortName evidence="4">Protein-methionine-S-oxide reductase</shortName>
        <ecNumber evidence="4">1.8.4.11</ecNumber>
    </recommendedName>
    <alternativeName>
        <fullName evidence="4">Peptide-methionine (S)-S-oxide reductase</fullName>
        <shortName evidence="4">Peptide Met(O) reductase</shortName>
    </alternativeName>
</protein>
<keyword evidence="8" id="KW-1185">Reference proteome</keyword>
<comment type="function">
    <text evidence="4">Has an important function as a repair enzyme for proteins that have been inactivated by oxidation. Catalyzes the reversible oxidation-reduction of methionine sulfoxide in proteins to methionine.</text>
</comment>
<name>A0ABP6W4X0_9GAMM</name>
<evidence type="ECO:0000256" key="3">
    <source>
        <dbReference type="ARBA" id="ARBA00048782"/>
    </source>
</evidence>
<dbReference type="PANTHER" id="PTHR43774">
    <property type="entry name" value="PEPTIDE METHIONINE SULFOXIDE REDUCTASE"/>
    <property type="match status" value="1"/>
</dbReference>
<evidence type="ECO:0000313" key="7">
    <source>
        <dbReference type="EMBL" id="GAA3546003.1"/>
    </source>
</evidence>
<comment type="caution">
    <text evidence="7">The sequence shown here is derived from an EMBL/GenBank/DDBJ whole genome shotgun (WGS) entry which is preliminary data.</text>
</comment>
<dbReference type="InterPro" id="IPR036509">
    <property type="entry name" value="Met_Sox_Rdtase_MsrA_sf"/>
</dbReference>
<accession>A0ABP6W4X0</accession>
<evidence type="ECO:0000256" key="5">
    <source>
        <dbReference type="SAM" id="SignalP"/>
    </source>
</evidence>
<dbReference type="EMBL" id="BAABCX010000004">
    <property type="protein sequence ID" value="GAA3546003.1"/>
    <property type="molecule type" value="Genomic_DNA"/>
</dbReference>
<proteinExistence type="inferred from homology"/>
<comment type="catalytic activity">
    <reaction evidence="3 4">
        <text>[thioredoxin]-disulfide + L-methionine + H2O = L-methionine (S)-S-oxide + [thioredoxin]-dithiol</text>
        <dbReference type="Rhea" id="RHEA:19993"/>
        <dbReference type="Rhea" id="RHEA-COMP:10698"/>
        <dbReference type="Rhea" id="RHEA-COMP:10700"/>
        <dbReference type="ChEBI" id="CHEBI:15377"/>
        <dbReference type="ChEBI" id="CHEBI:29950"/>
        <dbReference type="ChEBI" id="CHEBI:50058"/>
        <dbReference type="ChEBI" id="CHEBI:57844"/>
        <dbReference type="ChEBI" id="CHEBI:58772"/>
        <dbReference type="EC" id="1.8.4.11"/>
    </reaction>
</comment>
<dbReference type="RefSeq" id="WP_344959008.1">
    <property type="nucleotide sequence ID" value="NZ_BAABCX010000004.1"/>
</dbReference>
<reference evidence="8" key="1">
    <citation type="journal article" date="2019" name="Int. J. Syst. Evol. Microbiol.">
        <title>The Global Catalogue of Microorganisms (GCM) 10K type strain sequencing project: providing services to taxonomists for standard genome sequencing and annotation.</title>
        <authorList>
            <consortium name="The Broad Institute Genomics Platform"/>
            <consortium name="The Broad Institute Genome Sequencing Center for Infectious Disease"/>
            <person name="Wu L."/>
            <person name="Ma J."/>
        </authorList>
    </citation>
    <scope>NUCLEOTIDE SEQUENCE [LARGE SCALE GENOMIC DNA]</scope>
    <source>
        <strain evidence="8">JCM 17110</strain>
    </source>
</reference>
<feature type="active site" evidence="4">
    <location>
        <position position="37"/>
    </location>
</feature>
<feature type="chain" id="PRO_5045355936" description="Peptide methionine sulfoxide reductase MsrA" evidence="5">
    <location>
        <begin position="22"/>
        <end position="169"/>
    </location>
</feature>
<evidence type="ECO:0000259" key="6">
    <source>
        <dbReference type="Pfam" id="PF01625"/>
    </source>
</evidence>
<comment type="catalytic activity">
    <reaction evidence="2 4">
        <text>L-methionyl-[protein] + [thioredoxin]-disulfide + H2O = L-methionyl-(S)-S-oxide-[protein] + [thioredoxin]-dithiol</text>
        <dbReference type="Rhea" id="RHEA:14217"/>
        <dbReference type="Rhea" id="RHEA-COMP:10698"/>
        <dbReference type="Rhea" id="RHEA-COMP:10700"/>
        <dbReference type="Rhea" id="RHEA-COMP:12313"/>
        <dbReference type="Rhea" id="RHEA-COMP:12315"/>
        <dbReference type="ChEBI" id="CHEBI:15377"/>
        <dbReference type="ChEBI" id="CHEBI:16044"/>
        <dbReference type="ChEBI" id="CHEBI:29950"/>
        <dbReference type="ChEBI" id="CHEBI:44120"/>
        <dbReference type="ChEBI" id="CHEBI:50058"/>
        <dbReference type="EC" id="1.8.4.11"/>
    </reaction>
</comment>
<dbReference type="EC" id="1.8.4.11" evidence="4"/>
<gene>
    <name evidence="7" type="primary">msrA_3</name>
    <name evidence="4" type="synonym">msrA</name>
    <name evidence="7" type="ORF">GCM10022394_27480</name>
</gene>
<sequence length="169" mass="18576">MTRTPYLATLLILLCSGPTPAQQADSDTSVAIFAGGCFWCMEPPFDKLDGVLSTTSGYTGGHKQNPSYRQVSAGGTGHAEAVRVVYDPDKISYQELLRVFWRNIDPVTANRQFCDGGSQYRSAIYYQNQAQRRLAEQSRQALTVSGRLPGPIVTEIAAASTFYPAEEYH</sequence>
<dbReference type="InterPro" id="IPR002569">
    <property type="entry name" value="Met_Sox_Rdtase_MsrA_dom"/>
</dbReference>